<feature type="transmembrane region" description="Helical" evidence="1">
    <location>
        <begin position="151"/>
        <end position="170"/>
    </location>
</feature>
<feature type="transmembrane region" description="Helical" evidence="1">
    <location>
        <begin position="177"/>
        <end position="192"/>
    </location>
</feature>
<keyword evidence="3" id="KW-0808">Transferase</keyword>
<accession>A0A1I3GLU1</accession>
<feature type="transmembrane region" description="Helical" evidence="1">
    <location>
        <begin position="313"/>
        <end position="333"/>
    </location>
</feature>
<dbReference type="Pfam" id="PF01757">
    <property type="entry name" value="Acyl_transf_3"/>
    <property type="match status" value="1"/>
</dbReference>
<evidence type="ECO:0000313" key="3">
    <source>
        <dbReference type="EMBL" id="SFI24222.1"/>
    </source>
</evidence>
<dbReference type="GO" id="GO:0016787">
    <property type="term" value="F:hydrolase activity"/>
    <property type="evidence" value="ECO:0007669"/>
    <property type="project" value="UniProtKB-KW"/>
</dbReference>
<keyword evidence="3" id="KW-0378">Hydrolase</keyword>
<feature type="transmembrane region" description="Helical" evidence="1">
    <location>
        <begin position="83"/>
        <end position="105"/>
    </location>
</feature>
<feature type="transmembrane region" description="Helical" evidence="1">
    <location>
        <begin position="52"/>
        <end position="71"/>
    </location>
</feature>
<dbReference type="InterPro" id="IPR050879">
    <property type="entry name" value="Acyltransferase_3"/>
</dbReference>
<dbReference type="STRING" id="1125876.SAMN05443292_1905"/>
<dbReference type="RefSeq" id="WP_090079995.1">
    <property type="nucleotide sequence ID" value="NZ_FOQT01000003.1"/>
</dbReference>
<dbReference type="GO" id="GO:0016747">
    <property type="term" value="F:acyltransferase activity, transferring groups other than amino-acyl groups"/>
    <property type="evidence" value="ECO:0007669"/>
    <property type="project" value="InterPro"/>
</dbReference>
<keyword evidence="1" id="KW-1133">Transmembrane helix</keyword>
<protein>
    <submittedName>
        <fullName evidence="3">Peptidoglycan/LPS O-acetylase OafA/YrhL, contains acyltransferase and SGNH-hydrolase domains</fullName>
    </submittedName>
</protein>
<keyword evidence="1" id="KW-0472">Membrane</keyword>
<evidence type="ECO:0000313" key="4">
    <source>
        <dbReference type="Proteomes" id="UP000198931"/>
    </source>
</evidence>
<proteinExistence type="predicted"/>
<evidence type="ECO:0000259" key="2">
    <source>
        <dbReference type="Pfam" id="PF01757"/>
    </source>
</evidence>
<feature type="transmembrane region" description="Helical" evidence="1">
    <location>
        <begin position="237"/>
        <end position="255"/>
    </location>
</feature>
<keyword evidence="4" id="KW-1185">Reference proteome</keyword>
<feature type="domain" description="Acyltransferase 3" evidence="2">
    <location>
        <begin position="12"/>
        <end position="327"/>
    </location>
</feature>
<gene>
    <name evidence="3" type="ORF">SAMN05443292_1905</name>
</gene>
<feature type="transmembrane region" description="Helical" evidence="1">
    <location>
        <begin position="12"/>
        <end position="32"/>
    </location>
</feature>
<dbReference type="EMBL" id="FOQT01000003">
    <property type="protein sequence ID" value="SFI24222.1"/>
    <property type="molecule type" value="Genomic_DNA"/>
</dbReference>
<dbReference type="PANTHER" id="PTHR23028">
    <property type="entry name" value="ACETYLTRANSFERASE"/>
    <property type="match status" value="1"/>
</dbReference>
<dbReference type="AlphaFoldDB" id="A0A1I3GLU1"/>
<reference evidence="3 4" key="1">
    <citation type="submission" date="2016-10" db="EMBL/GenBank/DDBJ databases">
        <authorList>
            <person name="de Groot N.N."/>
        </authorList>
    </citation>
    <scope>NUCLEOTIDE SEQUENCE [LARGE SCALE GENOMIC DNA]</scope>
    <source>
        <strain evidence="3 4">DSM 26000</strain>
    </source>
</reference>
<dbReference type="InterPro" id="IPR002656">
    <property type="entry name" value="Acyl_transf_3_dom"/>
</dbReference>
<organism evidence="3 4">
    <name type="scientific">Halpernia frigidisoli</name>
    <dbReference type="NCBI Taxonomy" id="1125876"/>
    <lineage>
        <taxon>Bacteria</taxon>
        <taxon>Pseudomonadati</taxon>
        <taxon>Bacteroidota</taxon>
        <taxon>Flavobacteriia</taxon>
        <taxon>Flavobacteriales</taxon>
        <taxon>Weeksellaceae</taxon>
        <taxon>Chryseobacterium group</taxon>
        <taxon>Halpernia</taxon>
    </lineage>
</organism>
<keyword evidence="3" id="KW-0012">Acyltransferase</keyword>
<keyword evidence="1" id="KW-0812">Transmembrane</keyword>
<dbReference type="OrthoDB" id="9796461at2"/>
<feature type="transmembrane region" description="Helical" evidence="1">
    <location>
        <begin position="212"/>
        <end position="230"/>
    </location>
</feature>
<evidence type="ECO:0000256" key="1">
    <source>
        <dbReference type="SAM" id="Phobius"/>
    </source>
</evidence>
<name>A0A1I3GLU1_9FLAO</name>
<dbReference type="Proteomes" id="UP000198931">
    <property type="component" value="Unassembled WGS sequence"/>
</dbReference>
<sequence length="345" mass="40284">MKASNQINRKNNFDFIRLILASLVIVSHSFQLTKTKEILAVITNNQVDFGSLAVNCFFALSGYFIFISLKNSKTITNYIWKRLLRLYPALIVLLIFTFIVLIFLYSGENYLVYIKNFIFYAANCLSLYKVDYYISGIFLSNPYKGAINGSLWSLSYEFTMYILLVLLFFIKNKKFEFILLLFAFIISLYFSNCKTTFLNKFFSGIYLNSGQIYRLASYFVAGSLLTFLNLKTINTVFIRLFIFGLIIFSLLFNFYTYVSPIFIPIFVLLIGSLDTKIINELTLKIGDISYGVYIYGFLIQQVFMSFIKLNAYYLLVLSLPVSYILAYLSWHLVEKKMLKHKYWIK</sequence>